<dbReference type="Proteomes" id="UP001172457">
    <property type="component" value="Chromosome 8"/>
</dbReference>
<dbReference type="EMBL" id="JARYMX010000008">
    <property type="protein sequence ID" value="KAJ9539208.1"/>
    <property type="molecule type" value="Genomic_DNA"/>
</dbReference>
<evidence type="ECO:0000313" key="3">
    <source>
        <dbReference type="Proteomes" id="UP001172457"/>
    </source>
</evidence>
<feature type="compositionally biased region" description="Polar residues" evidence="1">
    <location>
        <begin position="244"/>
        <end position="257"/>
    </location>
</feature>
<name>A0AA38SI01_9ASTR</name>
<dbReference type="GO" id="GO:0008270">
    <property type="term" value="F:zinc ion binding"/>
    <property type="evidence" value="ECO:0007669"/>
    <property type="project" value="InterPro"/>
</dbReference>
<organism evidence="2 3">
    <name type="scientific">Centaurea solstitialis</name>
    <name type="common">yellow star-thistle</name>
    <dbReference type="NCBI Taxonomy" id="347529"/>
    <lineage>
        <taxon>Eukaryota</taxon>
        <taxon>Viridiplantae</taxon>
        <taxon>Streptophyta</taxon>
        <taxon>Embryophyta</taxon>
        <taxon>Tracheophyta</taxon>
        <taxon>Spermatophyta</taxon>
        <taxon>Magnoliopsida</taxon>
        <taxon>eudicotyledons</taxon>
        <taxon>Gunneridae</taxon>
        <taxon>Pentapetalae</taxon>
        <taxon>asterids</taxon>
        <taxon>campanulids</taxon>
        <taxon>Asterales</taxon>
        <taxon>Asteraceae</taxon>
        <taxon>Carduoideae</taxon>
        <taxon>Cardueae</taxon>
        <taxon>Centaureinae</taxon>
        <taxon>Centaurea</taxon>
    </lineage>
</organism>
<feature type="compositionally biased region" description="Basic and acidic residues" evidence="1">
    <location>
        <begin position="542"/>
        <end position="552"/>
    </location>
</feature>
<feature type="compositionally biased region" description="Pro residues" evidence="1">
    <location>
        <begin position="559"/>
        <end position="568"/>
    </location>
</feature>
<feature type="compositionally biased region" description="Acidic residues" evidence="1">
    <location>
        <begin position="192"/>
        <end position="204"/>
    </location>
</feature>
<accession>A0AA38SI01</accession>
<evidence type="ECO:0000313" key="2">
    <source>
        <dbReference type="EMBL" id="KAJ9539208.1"/>
    </source>
</evidence>
<keyword evidence="3" id="KW-1185">Reference proteome</keyword>
<sequence>MPQTQARTERYHASRALNACKMAKGTSTIAELHSMLKTAELSMGTKTKDVLVVTNGGVKKKRRHGNTSKGKGQIMATLSAPRVNNNGKGKSKGKKVKSNIAMTKIQYFKCHEVGHWRHNCPKHYEAGRNHSSTQQLRNETSFQFFHSKFVRDNLSWWEPDRALKSLFEIYHVLRVSLIRDHSKNPTPVNQEAEGEEAQQVEEALEAQKEAEVEVAQPRQPEIGTRPAKSLSSTEASHTDATRPMPSSQVVGSQPTQMHTQAIHSTTSQQVVVSSEHGALPPIPSFTRLESIGVETRVAHPQHSPSFMTHGVLEPLGTHLATSTRSPAALDAATVVSVGQGSTFAGLSLSTGFAHEPVLTLSGLEPRDSDGILKAVQSRLEAIEKADAAKDRRLAAIERALAVKEQEDQARRAEIEALRKADEDRQKELDEAKRFIKGKFQEGERPSFGDSSRSPTPVLRLQPPPLAEEIPGFVSEAEHQIVIAQLTTQNDALQRQVDQYKQLVTTRDMQLEIALRRVRELEATCRSQAQPSKRGHDDPDDTANPHEGGDRLRGLALTSPPAPEPPPMIHRPTRPLQHISP</sequence>
<dbReference type="GO" id="GO:0003676">
    <property type="term" value="F:nucleic acid binding"/>
    <property type="evidence" value="ECO:0007669"/>
    <property type="project" value="InterPro"/>
</dbReference>
<dbReference type="SUPFAM" id="SSF57756">
    <property type="entry name" value="Retrovirus zinc finger-like domains"/>
    <property type="match status" value="1"/>
</dbReference>
<proteinExistence type="predicted"/>
<comment type="caution">
    <text evidence="2">The sequence shown here is derived from an EMBL/GenBank/DDBJ whole genome shotgun (WGS) entry which is preliminary data.</text>
</comment>
<protein>
    <recommendedName>
        <fullName evidence="4">CCHC-type domain-containing protein</fullName>
    </recommendedName>
</protein>
<dbReference type="InterPro" id="IPR036875">
    <property type="entry name" value="Znf_CCHC_sf"/>
</dbReference>
<dbReference type="Gene3D" id="4.10.60.10">
    <property type="entry name" value="Zinc finger, CCHC-type"/>
    <property type="match status" value="1"/>
</dbReference>
<evidence type="ECO:0008006" key="4">
    <source>
        <dbReference type="Google" id="ProtNLM"/>
    </source>
</evidence>
<reference evidence="2" key="1">
    <citation type="submission" date="2023-03" db="EMBL/GenBank/DDBJ databases">
        <title>Chromosome-scale reference genome and RAD-based genetic map of yellow starthistle (Centaurea solstitialis) reveal putative structural variation and QTLs associated with invader traits.</title>
        <authorList>
            <person name="Reatini B."/>
            <person name="Cang F.A."/>
            <person name="Jiang Q."/>
            <person name="Mckibben M.T.W."/>
            <person name="Barker M.S."/>
            <person name="Rieseberg L.H."/>
            <person name="Dlugosch K.M."/>
        </authorList>
    </citation>
    <scope>NUCLEOTIDE SEQUENCE</scope>
    <source>
        <strain evidence="2">CAN-66</strain>
        <tissue evidence="2">Leaf</tissue>
    </source>
</reference>
<gene>
    <name evidence="2" type="ORF">OSB04_031941</name>
</gene>
<feature type="region of interest" description="Disordered" evidence="1">
    <location>
        <begin position="182"/>
        <end position="257"/>
    </location>
</feature>
<evidence type="ECO:0000256" key="1">
    <source>
        <dbReference type="SAM" id="MobiDB-lite"/>
    </source>
</evidence>
<dbReference type="AlphaFoldDB" id="A0AA38SI01"/>
<feature type="region of interest" description="Disordered" evidence="1">
    <location>
        <begin position="523"/>
        <end position="580"/>
    </location>
</feature>